<name>A0AAW7ZF40_9FIRM</name>
<dbReference type="HAMAP" id="MF_00639">
    <property type="entry name" value="MurD"/>
    <property type="match status" value="1"/>
</dbReference>
<keyword evidence="7 17" id="KW-0963">Cytoplasm</keyword>
<dbReference type="PANTHER" id="PTHR43692">
    <property type="entry name" value="UDP-N-ACETYLMURAMOYLALANINE--D-GLUTAMATE LIGASE"/>
    <property type="match status" value="1"/>
</dbReference>
<feature type="domain" description="Mur ligase central" evidence="20">
    <location>
        <begin position="114"/>
        <end position="290"/>
    </location>
</feature>
<dbReference type="Pfam" id="PF08245">
    <property type="entry name" value="Mur_ligase_M"/>
    <property type="match status" value="1"/>
</dbReference>
<dbReference type="InterPro" id="IPR013221">
    <property type="entry name" value="Mur_ligase_cen"/>
</dbReference>
<comment type="function">
    <text evidence="1 17 18">Cell wall formation. Catalyzes the addition of glutamate to the nucleotide precursor UDP-N-acetylmuramoyl-L-alanine (UMA).</text>
</comment>
<evidence type="ECO:0000256" key="4">
    <source>
        <dbReference type="ARBA" id="ARBA00010416"/>
    </source>
</evidence>
<dbReference type="Pfam" id="PF02875">
    <property type="entry name" value="Mur_ligase_C"/>
    <property type="match status" value="1"/>
</dbReference>
<dbReference type="Gene3D" id="3.40.50.720">
    <property type="entry name" value="NAD(P)-binding Rossmann-like Domain"/>
    <property type="match status" value="1"/>
</dbReference>
<keyword evidence="11 17" id="KW-0133">Cell shape</keyword>
<dbReference type="GO" id="GO:0005737">
    <property type="term" value="C:cytoplasm"/>
    <property type="evidence" value="ECO:0007669"/>
    <property type="project" value="UniProtKB-SubCell"/>
</dbReference>
<evidence type="ECO:0000259" key="19">
    <source>
        <dbReference type="Pfam" id="PF02875"/>
    </source>
</evidence>
<comment type="similarity">
    <text evidence="4 17">Belongs to the MurCDEF family.</text>
</comment>
<feature type="domain" description="Mur ligase C-terminal" evidence="19">
    <location>
        <begin position="313"/>
        <end position="427"/>
    </location>
</feature>
<evidence type="ECO:0000256" key="1">
    <source>
        <dbReference type="ARBA" id="ARBA00002734"/>
    </source>
</evidence>
<gene>
    <name evidence="17 21" type="primary">murD</name>
    <name evidence="21" type="ORF">P6N53_12335</name>
</gene>
<keyword evidence="17 18" id="KW-0132">Cell division</keyword>
<protein>
    <recommendedName>
        <fullName evidence="6 17">UDP-N-acetylmuramoylalanine--D-glutamate ligase</fullName>
        <ecNumber evidence="5 17">6.3.2.9</ecNumber>
    </recommendedName>
    <alternativeName>
        <fullName evidence="15 17">D-glutamic acid-adding enzyme</fullName>
    </alternativeName>
    <alternativeName>
        <fullName evidence="14 17">UDP-N-acetylmuramoyl-L-alanyl-D-glutamate synthetase</fullName>
    </alternativeName>
</protein>
<dbReference type="GO" id="GO:0009252">
    <property type="term" value="P:peptidoglycan biosynthetic process"/>
    <property type="evidence" value="ECO:0007669"/>
    <property type="project" value="UniProtKB-UniRule"/>
</dbReference>
<evidence type="ECO:0000256" key="8">
    <source>
        <dbReference type="ARBA" id="ARBA00022598"/>
    </source>
</evidence>
<evidence type="ECO:0000256" key="16">
    <source>
        <dbReference type="ARBA" id="ARBA00047632"/>
    </source>
</evidence>
<dbReference type="InterPro" id="IPR005762">
    <property type="entry name" value="MurD"/>
</dbReference>
<comment type="caution">
    <text evidence="21">The sequence shown here is derived from an EMBL/GenBank/DDBJ whole genome shotgun (WGS) entry which is preliminary data.</text>
</comment>
<dbReference type="SUPFAM" id="SSF51984">
    <property type="entry name" value="MurCD N-terminal domain"/>
    <property type="match status" value="1"/>
</dbReference>
<organism evidence="21 22">
    <name type="scientific">Desulforamulus aquiferis</name>
    <dbReference type="NCBI Taxonomy" id="1397668"/>
    <lineage>
        <taxon>Bacteria</taxon>
        <taxon>Bacillati</taxon>
        <taxon>Bacillota</taxon>
        <taxon>Clostridia</taxon>
        <taxon>Eubacteriales</taxon>
        <taxon>Peptococcaceae</taxon>
        <taxon>Desulforamulus</taxon>
    </lineage>
</organism>
<reference evidence="21" key="2">
    <citation type="submission" date="2023-03" db="EMBL/GenBank/DDBJ databases">
        <authorList>
            <person name="Zhang Z."/>
        </authorList>
    </citation>
    <scope>NUCLEOTIDE SEQUENCE</scope>
    <source>
        <strain evidence="21">DSA</strain>
    </source>
</reference>
<dbReference type="NCBIfam" id="TIGR01087">
    <property type="entry name" value="murD"/>
    <property type="match status" value="1"/>
</dbReference>
<dbReference type="AlphaFoldDB" id="A0AAW7ZF40"/>
<dbReference type="GO" id="GO:0005524">
    <property type="term" value="F:ATP binding"/>
    <property type="evidence" value="ECO:0007669"/>
    <property type="project" value="UniProtKB-UniRule"/>
</dbReference>
<evidence type="ECO:0000256" key="7">
    <source>
        <dbReference type="ARBA" id="ARBA00022490"/>
    </source>
</evidence>
<dbReference type="Gene3D" id="3.90.190.20">
    <property type="entry name" value="Mur ligase, C-terminal domain"/>
    <property type="match status" value="1"/>
</dbReference>
<evidence type="ECO:0000256" key="12">
    <source>
        <dbReference type="ARBA" id="ARBA00022984"/>
    </source>
</evidence>
<comment type="pathway">
    <text evidence="3 17 18">Cell wall biogenesis; peptidoglycan biosynthesis.</text>
</comment>
<dbReference type="InterPro" id="IPR036615">
    <property type="entry name" value="Mur_ligase_C_dom_sf"/>
</dbReference>
<evidence type="ECO:0000256" key="15">
    <source>
        <dbReference type="ARBA" id="ARBA00032324"/>
    </source>
</evidence>
<dbReference type="Gene3D" id="3.40.1190.10">
    <property type="entry name" value="Mur-like, catalytic domain"/>
    <property type="match status" value="1"/>
</dbReference>
<dbReference type="GO" id="GO:0051301">
    <property type="term" value="P:cell division"/>
    <property type="evidence" value="ECO:0007669"/>
    <property type="project" value="UniProtKB-KW"/>
</dbReference>
<evidence type="ECO:0000256" key="11">
    <source>
        <dbReference type="ARBA" id="ARBA00022960"/>
    </source>
</evidence>
<keyword evidence="12 17" id="KW-0573">Peptidoglycan synthesis</keyword>
<dbReference type="SUPFAM" id="SSF53244">
    <property type="entry name" value="MurD-like peptide ligases, peptide-binding domain"/>
    <property type="match status" value="1"/>
</dbReference>
<evidence type="ECO:0000313" key="21">
    <source>
        <dbReference type="EMBL" id="MDO7788011.1"/>
    </source>
</evidence>
<evidence type="ECO:0000256" key="17">
    <source>
        <dbReference type="HAMAP-Rule" id="MF_00639"/>
    </source>
</evidence>
<reference evidence="21" key="1">
    <citation type="journal article" date="2023" name="J. Hazard. Mater.">
        <title>Anaerobic biodegradation of pyrene and benzo[a]pyrene by a new sulfate-reducing Desulforamulus aquiferis strain DSA.</title>
        <authorList>
            <person name="Zhang Z."/>
            <person name="Sun J."/>
            <person name="Gong X."/>
            <person name="Wang C."/>
            <person name="Wang H."/>
        </authorList>
    </citation>
    <scope>NUCLEOTIDE SEQUENCE</scope>
    <source>
        <strain evidence="21">DSA</strain>
    </source>
</reference>
<evidence type="ECO:0000256" key="9">
    <source>
        <dbReference type="ARBA" id="ARBA00022741"/>
    </source>
</evidence>
<evidence type="ECO:0000256" key="3">
    <source>
        <dbReference type="ARBA" id="ARBA00004752"/>
    </source>
</evidence>
<feature type="binding site" evidence="17">
    <location>
        <begin position="116"/>
        <end position="122"/>
    </location>
    <ligand>
        <name>ATP</name>
        <dbReference type="ChEBI" id="CHEBI:30616"/>
    </ligand>
</feature>
<dbReference type="RefSeq" id="WP_304543545.1">
    <property type="nucleotide sequence ID" value="NZ_JARPTC010000018.1"/>
</dbReference>
<keyword evidence="8 17" id="KW-0436">Ligase</keyword>
<sequence>MELEGKKVLVVGAGKSGQAVCEFLIEKGSLVTLTDSRTREQMADLAAMLENRGVKLALGQYPEVSGEAYDLVVVSPGVPLTVPPVAKALSQGAPPVMGEMELAYRFSRAPLVAITGTNGKTTTTSLVGQLFRDAGYRTLVAGNIGLPLVSKVENYSQEDIIVAEVSSFQLETTSQFAPKVAVILNLTPDHLDRHGSMEEYTKAKARIFAQQKPGDFTILNYDDPITRKLADSCPGEVIFFSKKHILEKGIIAQKDKIMVIDNGVTEIAGVTSLRIPGGHNLENALAAVAIGHAMGVSKENMAHTLSTFRGVAHRLEHVATLGGVDYVNDSKGTNPDASIKALEAYNVPIVLIAGGKNKGIDFTEFARKIKEKARVLIVVGKDGYQIEEAALTQGFEHILKAKDYEHAVELAHNHARSGEVVLLSPACTSWDMFKNFEERGDLFKELVLKLKS</sequence>
<comment type="catalytic activity">
    <reaction evidence="16 17 18">
        <text>UDP-N-acetyl-alpha-D-muramoyl-L-alanine + D-glutamate + ATP = UDP-N-acetyl-alpha-D-muramoyl-L-alanyl-D-glutamate + ADP + phosphate + H(+)</text>
        <dbReference type="Rhea" id="RHEA:16429"/>
        <dbReference type="ChEBI" id="CHEBI:15378"/>
        <dbReference type="ChEBI" id="CHEBI:29986"/>
        <dbReference type="ChEBI" id="CHEBI:30616"/>
        <dbReference type="ChEBI" id="CHEBI:43474"/>
        <dbReference type="ChEBI" id="CHEBI:83898"/>
        <dbReference type="ChEBI" id="CHEBI:83900"/>
        <dbReference type="ChEBI" id="CHEBI:456216"/>
        <dbReference type="EC" id="6.3.2.9"/>
    </reaction>
</comment>
<dbReference type="GO" id="GO:0008360">
    <property type="term" value="P:regulation of cell shape"/>
    <property type="evidence" value="ECO:0007669"/>
    <property type="project" value="UniProtKB-KW"/>
</dbReference>
<accession>A0AAW7ZF40</accession>
<evidence type="ECO:0000256" key="6">
    <source>
        <dbReference type="ARBA" id="ARBA00015655"/>
    </source>
</evidence>
<dbReference type="SUPFAM" id="SSF53623">
    <property type="entry name" value="MurD-like peptide ligases, catalytic domain"/>
    <property type="match status" value="1"/>
</dbReference>
<evidence type="ECO:0000256" key="14">
    <source>
        <dbReference type="ARBA" id="ARBA00030398"/>
    </source>
</evidence>
<evidence type="ECO:0000256" key="5">
    <source>
        <dbReference type="ARBA" id="ARBA00012212"/>
    </source>
</evidence>
<dbReference type="EMBL" id="JARPTC010000018">
    <property type="protein sequence ID" value="MDO7788011.1"/>
    <property type="molecule type" value="Genomic_DNA"/>
</dbReference>
<dbReference type="GO" id="GO:0071555">
    <property type="term" value="P:cell wall organization"/>
    <property type="evidence" value="ECO:0007669"/>
    <property type="project" value="UniProtKB-KW"/>
</dbReference>
<evidence type="ECO:0000256" key="2">
    <source>
        <dbReference type="ARBA" id="ARBA00004496"/>
    </source>
</evidence>
<evidence type="ECO:0000256" key="10">
    <source>
        <dbReference type="ARBA" id="ARBA00022840"/>
    </source>
</evidence>
<dbReference type="InterPro" id="IPR036565">
    <property type="entry name" value="Mur-like_cat_sf"/>
</dbReference>
<dbReference type="GO" id="GO:0008764">
    <property type="term" value="F:UDP-N-acetylmuramoylalanine-D-glutamate ligase activity"/>
    <property type="evidence" value="ECO:0007669"/>
    <property type="project" value="UniProtKB-UniRule"/>
</dbReference>
<dbReference type="PANTHER" id="PTHR43692:SF1">
    <property type="entry name" value="UDP-N-ACETYLMURAMOYLALANINE--D-GLUTAMATE LIGASE"/>
    <property type="match status" value="1"/>
</dbReference>
<evidence type="ECO:0000259" key="20">
    <source>
        <dbReference type="Pfam" id="PF08245"/>
    </source>
</evidence>
<evidence type="ECO:0000256" key="13">
    <source>
        <dbReference type="ARBA" id="ARBA00023316"/>
    </source>
</evidence>
<keyword evidence="13 17" id="KW-0961">Cell wall biogenesis/degradation</keyword>
<keyword evidence="10 17" id="KW-0067">ATP-binding</keyword>
<dbReference type="InterPro" id="IPR004101">
    <property type="entry name" value="Mur_ligase_C"/>
</dbReference>
<keyword evidence="17 18" id="KW-0131">Cell cycle</keyword>
<comment type="subcellular location">
    <subcellularLocation>
        <location evidence="2 17 18">Cytoplasm</location>
    </subcellularLocation>
</comment>
<keyword evidence="22" id="KW-1185">Reference proteome</keyword>
<evidence type="ECO:0000313" key="22">
    <source>
        <dbReference type="Proteomes" id="UP001172911"/>
    </source>
</evidence>
<proteinExistence type="inferred from homology"/>
<dbReference type="Pfam" id="PF21799">
    <property type="entry name" value="MurD-like_N"/>
    <property type="match status" value="1"/>
</dbReference>
<dbReference type="Proteomes" id="UP001172911">
    <property type="component" value="Unassembled WGS sequence"/>
</dbReference>
<evidence type="ECO:0000256" key="18">
    <source>
        <dbReference type="RuleBase" id="RU003664"/>
    </source>
</evidence>
<dbReference type="EC" id="6.3.2.9" evidence="5 17"/>
<keyword evidence="9 17" id="KW-0547">Nucleotide-binding</keyword>